<keyword evidence="3" id="KW-1185">Reference proteome</keyword>
<reference evidence="2 3" key="1">
    <citation type="submission" date="2018-08" db="EMBL/GenBank/DDBJ databases">
        <title>Paenibacillus sp. M4BSY-1, whole genome shotgun sequence.</title>
        <authorList>
            <person name="Tuo L."/>
        </authorList>
    </citation>
    <scope>NUCLEOTIDE SEQUENCE [LARGE SCALE GENOMIC DNA]</scope>
    <source>
        <strain evidence="2 3">M4BSY-1</strain>
    </source>
</reference>
<organism evidence="2 3">
    <name type="scientific">Paenibacillus paeoniae</name>
    <dbReference type="NCBI Taxonomy" id="2292705"/>
    <lineage>
        <taxon>Bacteria</taxon>
        <taxon>Bacillati</taxon>
        <taxon>Bacillota</taxon>
        <taxon>Bacilli</taxon>
        <taxon>Bacillales</taxon>
        <taxon>Paenibacillaceae</taxon>
        <taxon>Paenibacillus</taxon>
    </lineage>
</organism>
<name>A0A371PKP4_9BACL</name>
<comment type="caution">
    <text evidence="2">The sequence shown here is derived from an EMBL/GenBank/DDBJ whole genome shotgun (WGS) entry which is preliminary data.</text>
</comment>
<dbReference type="RefSeq" id="WP_116043204.1">
    <property type="nucleotide sequence ID" value="NZ_QUBQ01000001.1"/>
</dbReference>
<feature type="region of interest" description="Disordered" evidence="1">
    <location>
        <begin position="24"/>
        <end position="78"/>
    </location>
</feature>
<accession>A0A371PKP4</accession>
<feature type="compositionally biased region" description="Polar residues" evidence="1">
    <location>
        <begin position="25"/>
        <end position="36"/>
    </location>
</feature>
<proteinExistence type="predicted"/>
<evidence type="ECO:0000313" key="2">
    <source>
        <dbReference type="EMBL" id="REK76327.1"/>
    </source>
</evidence>
<feature type="compositionally biased region" description="Gly residues" evidence="1">
    <location>
        <begin position="67"/>
        <end position="78"/>
    </location>
</feature>
<sequence length="78" mass="7721">MPLLFVLLGLIFLMIIISAYRRNKQNPSKPNQQAANSAEPIIPGGDGAGHGKSKGGTSESGSSNHGGDSGGDGGGGGD</sequence>
<dbReference type="EMBL" id="QUBQ01000001">
    <property type="protein sequence ID" value="REK76327.1"/>
    <property type="molecule type" value="Genomic_DNA"/>
</dbReference>
<gene>
    <name evidence="2" type="ORF">DX130_04580</name>
</gene>
<dbReference type="Proteomes" id="UP000261905">
    <property type="component" value="Unassembled WGS sequence"/>
</dbReference>
<evidence type="ECO:0000313" key="3">
    <source>
        <dbReference type="Proteomes" id="UP000261905"/>
    </source>
</evidence>
<evidence type="ECO:0000256" key="1">
    <source>
        <dbReference type="SAM" id="MobiDB-lite"/>
    </source>
</evidence>
<feature type="compositionally biased region" description="Low complexity" evidence="1">
    <location>
        <begin position="55"/>
        <end position="66"/>
    </location>
</feature>
<protein>
    <submittedName>
        <fullName evidence="2">Uncharacterized protein</fullName>
    </submittedName>
</protein>
<dbReference type="AlphaFoldDB" id="A0A371PKP4"/>